<evidence type="ECO:0000256" key="2">
    <source>
        <dbReference type="ARBA" id="ARBA00022801"/>
    </source>
</evidence>
<dbReference type="NCBIfam" id="TIGR00724">
    <property type="entry name" value="urea_amlyse_rel"/>
    <property type="match status" value="1"/>
</dbReference>
<dbReference type="PANTHER" id="PTHR43309">
    <property type="entry name" value="5-OXOPROLINASE SUBUNIT C"/>
    <property type="match status" value="1"/>
</dbReference>
<feature type="domain" description="Carboxyltransferase" evidence="6">
    <location>
        <begin position="281"/>
        <end position="548"/>
    </location>
</feature>
<feature type="region of interest" description="Disordered" evidence="4">
    <location>
        <begin position="217"/>
        <end position="257"/>
    </location>
</feature>
<proteinExistence type="predicted"/>
<accession>A0A5B8M4B0</accession>
<keyword evidence="7" id="KW-0456">Lyase</keyword>
<protein>
    <submittedName>
        <fullName evidence="7">5-oxoprolinase/urea amidolyase family protein</fullName>
    </submittedName>
</protein>
<keyword evidence="1" id="KW-0547">Nucleotide-binding</keyword>
<evidence type="ECO:0000256" key="1">
    <source>
        <dbReference type="ARBA" id="ARBA00022741"/>
    </source>
</evidence>
<evidence type="ECO:0000313" key="8">
    <source>
        <dbReference type="Proteomes" id="UP000320216"/>
    </source>
</evidence>
<dbReference type="Gene3D" id="2.40.100.10">
    <property type="entry name" value="Cyclophilin-like"/>
    <property type="match status" value="2"/>
</dbReference>
<evidence type="ECO:0000259" key="6">
    <source>
        <dbReference type="SMART" id="SM00797"/>
    </source>
</evidence>
<dbReference type="OrthoDB" id="9768696at2"/>
<keyword evidence="3" id="KW-0067">ATP-binding</keyword>
<dbReference type="GO" id="GO:0016787">
    <property type="term" value="F:hydrolase activity"/>
    <property type="evidence" value="ECO:0007669"/>
    <property type="project" value="UniProtKB-KW"/>
</dbReference>
<dbReference type="SMART" id="SM00797">
    <property type="entry name" value="AHS2"/>
    <property type="match status" value="1"/>
</dbReference>
<keyword evidence="2" id="KW-0378">Hydrolase</keyword>
<feature type="domain" description="Carboxyltransferase" evidence="5">
    <location>
        <begin position="3"/>
        <end position="203"/>
    </location>
</feature>
<dbReference type="AlphaFoldDB" id="A0A5B8M4B0"/>
<evidence type="ECO:0000259" key="5">
    <source>
        <dbReference type="SMART" id="SM00796"/>
    </source>
</evidence>
<dbReference type="Pfam" id="PF02626">
    <property type="entry name" value="CT_A_B"/>
    <property type="match status" value="1"/>
</dbReference>
<dbReference type="InterPro" id="IPR029000">
    <property type="entry name" value="Cyclophilin-like_dom_sf"/>
</dbReference>
<sequence length="548" mass="57181">MIATIRLLGDRALLVDLADLGSVLALRAALTGTRPAGVLDIVPAARTLAVMVDPARLPLDSARTWLEHALDEIAAERGSDAGARDAGDETTVVIDVVYDGDDLAEVEGLTGIPAAEIVRRHTEAAWRVAFGGFAPGFGYLVTDDDWFEVPRRAAPRTVVPEGAVGLAGPFSGVYPRQGPGGWRLIGRTDVPLWRPTDARPALLAPGTRVRFRAVEELSGTARPESDSSPDASVRSSADADLGAETQPGAQAEAGAETPSLTVVSAGMLLLIEDLGRTGSASIGAGRSGALDRGALRLGNRLVGNVEAAAGLEVAFGARLRFERSTWFAVTGARGRLTLNGHPIEPDAALPAAPGDLLELGAAEHGLRYVVALRGGVRAPLTLDSASTDVGARIGPDPLRDGDSIALGTDTAGGIPAVDALTVWSPPDDEVDVHVVPGPRQDWFDAASVADFYDVAWEVTQASNRVGMRLRSRDGVVLRRASTLAAAELPSEPMVPGAIQVPPSGEPTVLLADGPVTGGYPVIAVVADADLDLFAQLRPDQRVRFRHAR</sequence>
<dbReference type="RefSeq" id="WP_146320511.1">
    <property type="nucleotide sequence ID" value="NZ_CP042305.1"/>
</dbReference>
<dbReference type="Pfam" id="PF02682">
    <property type="entry name" value="CT_C_D"/>
    <property type="match status" value="1"/>
</dbReference>
<dbReference type="Gene3D" id="3.30.1360.40">
    <property type="match status" value="1"/>
</dbReference>
<dbReference type="InterPro" id="IPR052708">
    <property type="entry name" value="PxpC"/>
</dbReference>
<reference evidence="7 8" key="1">
    <citation type="submission" date="2019-07" db="EMBL/GenBank/DDBJ databases">
        <title>Full genome sequence of Humibacter sp. WJ7-1.</title>
        <authorList>
            <person name="Im W.-T."/>
        </authorList>
    </citation>
    <scope>NUCLEOTIDE SEQUENCE [LARGE SCALE GENOMIC DNA]</scope>
    <source>
        <strain evidence="7 8">WJ7-1</strain>
    </source>
</reference>
<evidence type="ECO:0000256" key="4">
    <source>
        <dbReference type="SAM" id="MobiDB-lite"/>
    </source>
</evidence>
<evidence type="ECO:0000256" key="3">
    <source>
        <dbReference type="ARBA" id="ARBA00022840"/>
    </source>
</evidence>
<dbReference type="SUPFAM" id="SSF50891">
    <property type="entry name" value="Cyclophilin-like"/>
    <property type="match status" value="2"/>
</dbReference>
<dbReference type="EMBL" id="CP042305">
    <property type="protein sequence ID" value="QDZ15041.1"/>
    <property type="molecule type" value="Genomic_DNA"/>
</dbReference>
<feature type="compositionally biased region" description="Low complexity" evidence="4">
    <location>
        <begin position="226"/>
        <end position="240"/>
    </location>
</feature>
<dbReference type="PANTHER" id="PTHR43309:SF3">
    <property type="entry name" value="5-OXOPROLINASE SUBUNIT C"/>
    <property type="match status" value="1"/>
</dbReference>
<dbReference type="SMART" id="SM00796">
    <property type="entry name" value="AHS1"/>
    <property type="match status" value="1"/>
</dbReference>
<gene>
    <name evidence="7" type="ORF">FPZ11_09900</name>
</gene>
<dbReference type="InterPro" id="IPR003833">
    <property type="entry name" value="CT_C_D"/>
</dbReference>
<dbReference type="KEGG" id="huw:FPZ11_09900"/>
<dbReference type="Proteomes" id="UP000320216">
    <property type="component" value="Chromosome"/>
</dbReference>
<dbReference type="SUPFAM" id="SSF160467">
    <property type="entry name" value="PH0987 N-terminal domain-like"/>
    <property type="match status" value="1"/>
</dbReference>
<keyword evidence="8" id="KW-1185">Reference proteome</keyword>
<dbReference type="GO" id="GO:0005524">
    <property type="term" value="F:ATP binding"/>
    <property type="evidence" value="ECO:0007669"/>
    <property type="project" value="UniProtKB-KW"/>
</dbReference>
<name>A0A5B8M4B0_9MICO</name>
<dbReference type="InterPro" id="IPR003778">
    <property type="entry name" value="CT_A_B"/>
</dbReference>
<dbReference type="GO" id="GO:0016829">
    <property type="term" value="F:lyase activity"/>
    <property type="evidence" value="ECO:0007669"/>
    <property type="project" value="UniProtKB-KW"/>
</dbReference>
<organism evidence="7 8">
    <name type="scientific">Humibacter ginsenosidimutans</name>
    <dbReference type="NCBI Taxonomy" id="2599293"/>
    <lineage>
        <taxon>Bacteria</taxon>
        <taxon>Bacillati</taxon>
        <taxon>Actinomycetota</taxon>
        <taxon>Actinomycetes</taxon>
        <taxon>Micrococcales</taxon>
        <taxon>Microbacteriaceae</taxon>
        <taxon>Humibacter</taxon>
    </lineage>
</organism>
<evidence type="ECO:0000313" key="7">
    <source>
        <dbReference type="EMBL" id="QDZ15041.1"/>
    </source>
</evidence>